<comment type="similarity">
    <text evidence="3 14">Belongs to the ALG10 glucosyltransferase family.</text>
</comment>
<keyword evidence="8 14" id="KW-0812">Transmembrane</keyword>
<evidence type="ECO:0000313" key="16">
    <source>
        <dbReference type="Proteomes" id="UP001159042"/>
    </source>
</evidence>
<evidence type="ECO:0000256" key="11">
    <source>
        <dbReference type="ARBA" id="ARBA00023136"/>
    </source>
</evidence>
<keyword evidence="16" id="KW-1185">Reference proteome</keyword>
<reference evidence="15 16" key="1">
    <citation type="journal article" date="2023" name="Insect Mol. Biol.">
        <title>Genome sequencing provides insights into the evolution of gene families encoding plant cell wall-degrading enzymes in longhorned beetles.</title>
        <authorList>
            <person name="Shin N.R."/>
            <person name="Okamura Y."/>
            <person name="Kirsch R."/>
            <person name="Pauchet Y."/>
        </authorList>
    </citation>
    <scope>NUCLEOTIDE SEQUENCE [LARGE SCALE GENOMIC DNA]</scope>
    <source>
        <strain evidence="15">EAD_L_NR</strain>
    </source>
</reference>
<dbReference type="Pfam" id="PF04922">
    <property type="entry name" value="DIE2_ALG10"/>
    <property type="match status" value="1"/>
</dbReference>
<comment type="catalytic activity">
    <reaction evidence="13">
        <text>an alpha-D-Glc-(1-&gt;3)-alpha-D-Glc-(1-&gt;3)-alpha-D-Man-(1-&gt;2)-alpha-D-Man-(1-&gt;2)-alpha-D-Man-(1-&gt;3)-[alpha-D-Man-(1-&gt;2)-alpha-D-Man-(1-&gt;3)-[alpha-D-Man-(1-&gt;2)-alpha-D-Man-(1-&gt;6)]-alpha-D-Man-(1-&gt;6)]-beta-D-Man-(1-&gt;4)-beta-D-GlcNAc-(1-&gt;4)-alpha-D-GlcNAc-diphospho-di-trans,poly-cis-dolichol + a di-trans,poly-cis-dolichyl beta-D-glucosyl phosphate = a alpha-D-Glc-(1-&gt;2)-alpha-D-Glc-(1-&gt;3)-alpha-D-Glc-(1-&gt;3)-alpha-D-Man-(1-&gt;2)-alpha-D-Man-(1-&gt;2)-alpha-D-Man-(1-&gt;3)-[alpha-D-Man-(1-&gt;2)-alpha-D-Man-(1-&gt;3)-[alpha-D-Man-(1-&gt;2)-alpha-D-Man-(1-&gt;6)]-alpha-D-Man-(1-&gt;6)]-beta-D-Man-(1-&gt;4)-beta-D-GlcNAc-(1-&gt;4)-alpha-D-GlcNAc-diphospho-di-trans,poly-cis-dolichol + a di-trans,poly-cis-dolichyl phosphate + H(+)</text>
        <dbReference type="Rhea" id="RHEA:29543"/>
        <dbReference type="Rhea" id="RHEA-COMP:19498"/>
        <dbReference type="Rhea" id="RHEA-COMP:19502"/>
        <dbReference type="Rhea" id="RHEA-COMP:19512"/>
        <dbReference type="Rhea" id="RHEA-COMP:19522"/>
        <dbReference type="ChEBI" id="CHEBI:15378"/>
        <dbReference type="ChEBI" id="CHEBI:57525"/>
        <dbReference type="ChEBI" id="CHEBI:57683"/>
        <dbReference type="ChEBI" id="CHEBI:132522"/>
        <dbReference type="ChEBI" id="CHEBI:132523"/>
        <dbReference type="EC" id="2.4.1.256"/>
    </reaction>
    <physiologicalReaction direction="left-to-right" evidence="13">
        <dbReference type="Rhea" id="RHEA:29544"/>
    </physiologicalReaction>
</comment>
<comment type="function">
    <text evidence="12">Dol-P-Glc:Glc(2)Man(9)GlcNAc(2)-PP-Dol alpha-1,2-glucosyltransferase that operates in the biosynthetic pathway of dolichol-linked oligosaccharides, the glycan precursors employed in protein asparagine (N)-glycosylation. The assembly of dolichol-linked oligosaccharides begins on the cytosolic side of the endoplasmic reticulum membrane and finishes in its lumen. The sequential addition of sugars to dolichol pyrophosphate produces dolichol-linked oligosaccharides containing fourteen sugars, including two GlcNAcs, nine mannoses and three glucoses. Once assembled, the oligosaccharide is transferred from the lipid to nascent proteins by oligosaccharyltransferases. In the lumen of the endoplasmic reticulum, adds the third and last glucose residue from dolichyl phosphate glucose (Dol-P-Glc) onto the lipid-linked oligosaccharide intermediate Glc(2)Man(9)GlcNAc(2)-PP-Dol to produce Glc(3)Man(9)GlcNAc(2)-PP-Dol.</text>
</comment>
<feature type="transmembrane region" description="Helical" evidence="14">
    <location>
        <begin position="311"/>
        <end position="334"/>
    </location>
</feature>
<dbReference type="PANTHER" id="PTHR12989">
    <property type="entry name" value="ALPHA-1,2-GLUCOSYLTRANSFERASE ALG10"/>
    <property type="match status" value="1"/>
</dbReference>
<dbReference type="GO" id="GO:0106073">
    <property type="term" value="F:dolichyl pyrophosphate Glc2Man9GlcNAc2 alpha-1,2-glucosyltransferase activity"/>
    <property type="evidence" value="ECO:0007669"/>
    <property type="project" value="UniProtKB-UniRule"/>
</dbReference>
<dbReference type="Proteomes" id="UP001159042">
    <property type="component" value="Unassembled WGS sequence"/>
</dbReference>
<evidence type="ECO:0000313" key="15">
    <source>
        <dbReference type="EMBL" id="KAJ8923631.1"/>
    </source>
</evidence>
<comment type="pathway">
    <text evidence="2">Protein modification; protein glycosylation.</text>
</comment>
<keyword evidence="6 14" id="KW-0328">Glycosyltransferase</keyword>
<evidence type="ECO:0000256" key="13">
    <source>
        <dbReference type="ARBA" id="ARBA00048064"/>
    </source>
</evidence>
<feature type="transmembrane region" description="Helical" evidence="14">
    <location>
        <begin position="279"/>
        <end position="299"/>
    </location>
</feature>
<dbReference type="EC" id="2.4.1.256" evidence="4 14"/>
<comment type="caution">
    <text evidence="15">The sequence shown here is derived from an EMBL/GenBank/DDBJ whole genome shotgun (WGS) entry which is preliminary data.</text>
</comment>
<comment type="caution">
    <text evidence="14">Lacks conserved residue(s) required for the propagation of feature annotation.</text>
</comment>
<dbReference type="PANTHER" id="PTHR12989:SF10">
    <property type="entry name" value="DOL-P-GLC:GLC(2)MAN(9)GLCNAC(2)-PP-DOL ALPHA-1,2-GLUCOSYLTRANSFERASE-RELATED"/>
    <property type="match status" value="1"/>
</dbReference>
<feature type="transmembrane region" description="Helical" evidence="14">
    <location>
        <begin position="426"/>
        <end position="445"/>
    </location>
</feature>
<evidence type="ECO:0000256" key="2">
    <source>
        <dbReference type="ARBA" id="ARBA00004922"/>
    </source>
</evidence>
<dbReference type="PIRSF" id="PIRSF028810">
    <property type="entry name" value="Alpha1_2_glucosyltferase_Alg10"/>
    <property type="match status" value="1"/>
</dbReference>
<keyword evidence="11 14" id="KW-0472">Membrane</keyword>
<gene>
    <name evidence="15" type="ORF">NQ315_010210</name>
</gene>
<dbReference type="GO" id="GO:0006488">
    <property type="term" value="P:dolichol-linked oligosaccharide biosynthetic process"/>
    <property type="evidence" value="ECO:0007669"/>
    <property type="project" value="UniProtKB-UniRule"/>
</dbReference>
<name>A0AAV8WBL6_9CUCU</name>
<evidence type="ECO:0000256" key="12">
    <source>
        <dbReference type="ARBA" id="ARBA00044727"/>
    </source>
</evidence>
<evidence type="ECO:0000256" key="7">
    <source>
        <dbReference type="ARBA" id="ARBA00022679"/>
    </source>
</evidence>
<keyword evidence="10 14" id="KW-1133">Transmembrane helix</keyword>
<organism evidence="15 16">
    <name type="scientific">Exocentrus adspersus</name>
    <dbReference type="NCBI Taxonomy" id="1586481"/>
    <lineage>
        <taxon>Eukaryota</taxon>
        <taxon>Metazoa</taxon>
        <taxon>Ecdysozoa</taxon>
        <taxon>Arthropoda</taxon>
        <taxon>Hexapoda</taxon>
        <taxon>Insecta</taxon>
        <taxon>Pterygota</taxon>
        <taxon>Neoptera</taxon>
        <taxon>Endopterygota</taxon>
        <taxon>Coleoptera</taxon>
        <taxon>Polyphaga</taxon>
        <taxon>Cucujiformia</taxon>
        <taxon>Chrysomeloidea</taxon>
        <taxon>Cerambycidae</taxon>
        <taxon>Lamiinae</taxon>
        <taxon>Acanthocinini</taxon>
        <taxon>Exocentrus</taxon>
    </lineage>
</organism>
<feature type="transmembrane region" description="Helical" evidence="14">
    <location>
        <begin position="12"/>
        <end position="30"/>
    </location>
</feature>
<feature type="transmembrane region" description="Helical" evidence="14">
    <location>
        <begin position="354"/>
        <end position="371"/>
    </location>
</feature>
<protein>
    <recommendedName>
        <fullName evidence="5 14">Dol-P-Glc:Glc(2)Man(9)GlcNAc(2)-PP-Dol alpha-1,2-glucosyltransferase</fullName>
        <ecNumber evidence="4 14">2.4.1.256</ecNumber>
    </recommendedName>
</protein>
<evidence type="ECO:0000256" key="4">
    <source>
        <dbReference type="ARBA" id="ARBA00011967"/>
    </source>
</evidence>
<feature type="transmembrane region" description="Helical" evidence="14">
    <location>
        <begin position="88"/>
        <end position="109"/>
    </location>
</feature>
<dbReference type="EMBL" id="JANEYG010000004">
    <property type="protein sequence ID" value="KAJ8923631.1"/>
    <property type="molecule type" value="Genomic_DNA"/>
</dbReference>
<evidence type="ECO:0000256" key="3">
    <source>
        <dbReference type="ARBA" id="ARBA00010600"/>
    </source>
</evidence>
<evidence type="ECO:0000256" key="6">
    <source>
        <dbReference type="ARBA" id="ARBA00022676"/>
    </source>
</evidence>
<evidence type="ECO:0000256" key="5">
    <source>
        <dbReference type="ARBA" id="ARBA00018512"/>
    </source>
</evidence>
<keyword evidence="7" id="KW-0808">Transferase</keyword>
<evidence type="ECO:0000256" key="10">
    <source>
        <dbReference type="ARBA" id="ARBA00022989"/>
    </source>
</evidence>
<feature type="transmembrane region" description="Helical" evidence="14">
    <location>
        <begin position="238"/>
        <end position="259"/>
    </location>
</feature>
<sequence>MGSIFEIVRQPTICLLLCVLVYFIVSKLIFDSVYLTSNLVVDEEFHIPLGQSYCELDFSRWDPKVTTLPGLYLISTSVLKPFGTCSSYSLRFVSLLASVANIFLFYDLFSKYEKSKWQNVFSSLTLALLPPLYFFSHFYYTDVVALTMTLTMFVLSDKGYHYAASAFGFLSVLCRQTNIVWVALVAAKYALTELYKITIHRSGAQETENAIPSKNFFEFIMQLLKRPKNILLNTSLQFWLDLSVYAVILLVFVIFIVLNGSIVVGDKTAHEVAIHIPQLFYYSLFCLIFTWPHFVGEVINFTVFSKRHKVLILLSVLFGIFIVYSNTIVHPYLLADNRHYFFYLWSRFYNRYSLFRYFMVPVYIFSWYVILKMLYDKNDISFFILYLPCVLLVLGTQTLIDIRYYFIPYIIFRLRIKNNSSTVFNVILEFVTFCVINAIAFNLFYTKDIVWDDYEIPQRLIW</sequence>
<evidence type="ECO:0000256" key="9">
    <source>
        <dbReference type="ARBA" id="ARBA00022824"/>
    </source>
</evidence>
<accession>A0AAV8WBL6</accession>
<feature type="transmembrane region" description="Helical" evidence="14">
    <location>
        <begin position="383"/>
        <end position="406"/>
    </location>
</feature>
<evidence type="ECO:0000256" key="8">
    <source>
        <dbReference type="ARBA" id="ARBA00022692"/>
    </source>
</evidence>
<feature type="transmembrane region" description="Helical" evidence="14">
    <location>
        <begin position="121"/>
        <end position="140"/>
    </location>
</feature>
<feature type="transmembrane region" description="Helical" evidence="14">
    <location>
        <begin position="160"/>
        <end position="187"/>
    </location>
</feature>
<evidence type="ECO:0000256" key="14">
    <source>
        <dbReference type="PIRNR" id="PIRNR028810"/>
    </source>
</evidence>
<dbReference type="InterPro" id="IPR016900">
    <property type="entry name" value="Alg10"/>
</dbReference>
<proteinExistence type="inferred from homology"/>
<dbReference type="AlphaFoldDB" id="A0AAV8WBL6"/>
<dbReference type="GO" id="GO:0005789">
    <property type="term" value="C:endoplasmic reticulum membrane"/>
    <property type="evidence" value="ECO:0007669"/>
    <property type="project" value="UniProtKB-SubCell"/>
</dbReference>
<keyword evidence="9" id="KW-0256">Endoplasmic reticulum</keyword>
<evidence type="ECO:0000256" key="1">
    <source>
        <dbReference type="ARBA" id="ARBA00004477"/>
    </source>
</evidence>
<comment type="subcellular location">
    <subcellularLocation>
        <location evidence="1">Endoplasmic reticulum membrane</location>
        <topology evidence="1">Multi-pass membrane protein</topology>
    </subcellularLocation>
</comment>